<evidence type="ECO:0000313" key="2">
    <source>
        <dbReference type="Proteomes" id="UP001244207"/>
    </source>
</evidence>
<reference evidence="1" key="1">
    <citation type="submission" date="2021-12" db="EMBL/GenBank/DDBJ databases">
        <title>Comparative genomics, transcriptomics and evolutionary studies reveal genomic signatures of adaptation to plant cell wall in hemibiotrophic fungi.</title>
        <authorList>
            <consortium name="DOE Joint Genome Institute"/>
            <person name="Baroncelli R."/>
            <person name="Diaz J.F."/>
            <person name="Benocci T."/>
            <person name="Peng M."/>
            <person name="Battaglia E."/>
            <person name="Haridas S."/>
            <person name="Andreopoulos W."/>
            <person name="Labutti K."/>
            <person name="Pangilinan J."/>
            <person name="Floch G.L."/>
            <person name="Makela M.R."/>
            <person name="Henrissat B."/>
            <person name="Grigoriev I.V."/>
            <person name="Crouch J.A."/>
            <person name="De Vries R.P."/>
            <person name="Sukno S.A."/>
            <person name="Thon M.R."/>
        </authorList>
    </citation>
    <scope>NUCLEOTIDE SEQUENCE</scope>
    <source>
        <strain evidence="1">CBS 112980</strain>
    </source>
</reference>
<accession>A0AAD8XB40</accession>
<protein>
    <submittedName>
        <fullName evidence="1">Uncharacterized protein</fullName>
    </submittedName>
</protein>
<dbReference type="GeneID" id="85385451"/>
<evidence type="ECO:0000313" key="1">
    <source>
        <dbReference type="EMBL" id="KAK1718709.1"/>
    </source>
</evidence>
<sequence length="124" mass="14202">MIQRRGGGEVNIYHIVDAFTWRMGCSVLYWRGRLILASWCVSCHCPGCNLRRFGDDQVTVDLEMKVESRQALASCTEQRRQKGWRELISGFAVEKEVRVVKTGATLKEESKRARAVGRSRPLCR</sequence>
<keyword evidence="2" id="KW-1185">Reference proteome</keyword>
<dbReference type="AlphaFoldDB" id="A0AAD8XB40"/>
<dbReference type="Proteomes" id="UP001244207">
    <property type="component" value="Unassembled WGS sequence"/>
</dbReference>
<dbReference type="EMBL" id="JAHMHS010000101">
    <property type="protein sequence ID" value="KAK1718709.1"/>
    <property type="molecule type" value="Genomic_DNA"/>
</dbReference>
<organism evidence="1 2">
    <name type="scientific">Glomerella acutata</name>
    <name type="common">Colletotrichum acutatum</name>
    <dbReference type="NCBI Taxonomy" id="27357"/>
    <lineage>
        <taxon>Eukaryota</taxon>
        <taxon>Fungi</taxon>
        <taxon>Dikarya</taxon>
        <taxon>Ascomycota</taxon>
        <taxon>Pezizomycotina</taxon>
        <taxon>Sordariomycetes</taxon>
        <taxon>Hypocreomycetidae</taxon>
        <taxon>Glomerellales</taxon>
        <taxon>Glomerellaceae</taxon>
        <taxon>Colletotrichum</taxon>
        <taxon>Colletotrichum acutatum species complex</taxon>
    </lineage>
</organism>
<comment type="caution">
    <text evidence="1">The sequence shown here is derived from an EMBL/GenBank/DDBJ whole genome shotgun (WGS) entry which is preliminary data.</text>
</comment>
<gene>
    <name evidence="1" type="ORF">BDZ83DRAFT_18594</name>
</gene>
<dbReference type="RefSeq" id="XP_060361209.1">
    <property type="nucleotide sequence ID" value="XM_060501552.1"/>
</dbReference>
<proteinExistence type="predicted"/>
<name>A0AAD8XB40_GLOAC</name>